<dbReference type="PROSITE" id="PS00018">
    <property type="entry name" value="EF_HAND_1"/>
    <property type="match status" value="1"/>
</dbReference>
<gene>
    <name evidence="1" type="ORF">QTN89_05335</name>
</gene>
<comment type="caution">
    <text evidence="1">The sequence shown here is derived from an EMBL/GenBank/DDBJ whole genome shotgun (WGS) entry which is preliminary data.</text>
</comment>
<dbReference type="InterPro" id="IPR018247">
    <property type="entry name" value="EF_Hand_1_Ca_BS"/>
</dbReference>
<name>A0ABT7PEB4_9BACT</name>
<protein>
    <recommendedName>
        <fullName evidence="3">Endonuclease/exonuclease/phosphatase domain-containing protein</fullName>
    </recommendedName>
</protein>
<organism evidence="1 2">
    <name type="scientific">Roseiconus lacunae</name>
    <dbReference type="NCBI Taxonomy" id="2605694"/>
    <lineage>
        <taxon>Bacteria</taxon>
        <taxon>Pseudomonadati</taxon>
        <taxon>Planctomycetota</taxon>
        <taxon>Planctomycetia</taxon>
        <taxon>Pirellulales</taxon>
        <taxon>Pirellulaceae</taxon>
        <taxon>Roseiconus</taxon>
    </lineage>
</organism>
<evidence type="ECO:0000313" key="1">
    <source>
        <dbReference type="EMBL" id="MDM4014844.1"/>
    </source>
</evidence>
<dbReference type="InterPro" id="IPR036691">
    <property type="entry name" value="Endo/exonu/phosph_ase_sf"/>
</dbReference>
<evidence type="ECO:0000313" key="2">
    <source>
        <dbReference type="Proteomes" id="UP001239462"/>
    </source>
</evidence>
<proteinExistence type="predicted"/>
<evidence type="ECO:0008006" key="3">
    <source>
        <dbReference type="Google" id="ProtNLM"/>
    </source>
</evidence>
<keyword evidence="2" id="KW-1185">Reference proteome</keyword>
<dbReference type="EMBL" id="JASZZN010000003">
    <property type="protein sequence ID" value="MDM4014844.1"/>
    <property type="molecule type" value="Genomic_DNA"/>
</dbReference>
<dbReference type="SUPFAM" id="SSF56219">
    <property type="entry name" value="DNase I-like"/>
    <property type="match status" value="1"/>
</dbReference>
<dbReference type="RefSeq" id="WP_289162472.1">
    <property type="nucleotide sequence ID" value="NZ_JASZZN010000003.1"/>
</dbReference>
<accession>A0ABT7PEB4</accession>
<sequence length="509" mass="54394">MYPPKILIITCKMLILFLVCHGMSQPAYGQLRICSFNTLSKPATAIDDGLQRVIMSAISTRAVNGIAKRPDILALQEQNSFLGTSDSTVANLNNEFGVSSYESILLSSGSFRQSYVYDSATVTPIDASEFFIGIRVALRTQWKLVGYDHSSVFYTYCVHFKAGDNAGDLSLRNTEALNLRNDADSLGPGSHLIYMGDFNFAGHNEASVLTMKASGNGQAFDPVALPSWPNLTSRQYLTQSTRSSSLPDGGAFGGIDDRFDLQLVSGAMLDGEGISYVGPTSSGFIGDHSYHALGNDGQVYNGAINAFYTGREQPASVLDALHDFSDHLPVIADYQFPSRMDVDFDPAPISAVLGSTVEIGFHIENSAPVSVSIGADELDYEFNTSGDLNGNGTGTVAALDAAGNELAILDTSSFGAHAGTITVMTFSQQAANAFQVQNVEFFVTVLGDMNGDFNVDNFDVSPFSLALLDPVAYAASFPMIDPDIIGDFNNNGMMDNLDINGFANALLAP</sequence>
<dbReference type="Proteomes" id="UP001239462">
    <property type="component" value="Unassembled WGS sequence"/>
</dbReference>
<dbReference type="Gene3D" id="3.60.10.10">
    <property type="entry name" value="Endonuclease/exonuclease/phosphatase"/>
    <property type="match status" value="1"/>
</dbReference>
<reference evidence="1 2" key="1">
    <citation type="submission" date="2023-06" db="EMBL/GenBank/DDBJ databases">
        <title>Roseiconus lacunae JC819 isolated from Gulf of Mannar region, Tamil Nadu.</title>
        <authorList>
            <person name="Pk S."/>
            <person name="Ch S."/>
            <person name="Ch V.R."/>
        </authorList>
    </citation>
    <scope>NUCLEOTIDE SEQUENCE [LARGE SCALE GENOMIC DNA]</scope>
    <source>
        <strain evidence="1 2">JC819</strain>
    </source>
</reference>